<proteinExistence type="predicted"/>
<name>Q0U7T1_PHANO</name>
<dbReference type="Proteomes" id="UP000001055">
    <property type="component" value="Unassembled WGS sequence"/>
</dbReference>
<protein>
    <submittedName>
        <fullName evidence="1">Uncharacterized protein</fullName>
    </submittedName>
</protein>
<reference evidence="2" key="1">
    <citation type="journal article" date="2007" name="Plant Cell">
        <title>Dothideomycete-plant interactions illuminated by genome sequencing and EST analysis of the wheat pathogen Stagonospora nodorum.</title>
        <authorList>
            <person name="Hane J.K."/>
            <person name="Lowe R.G."/>
            <person name="Solomon P.S."/>
            <person name="Tan K.C."/>
            <person name="Schoch C.L."/>
            <person name="Spatafora J.W."/>
            <person name="Crous P.W."/>
            <person name="Kodira C."/>
            <person name="Birren B.W."/>
            <person name="Galagan J.E."/>
            <person name="Torriani S.F."/>
            <person name="McDonald B.A."/>
            <person name="Oliver R.P."/>
        </authorList>
    </citation>
    <scope>NUCLEOTIDE SEQUENCE [LARGE SCALE GENOMIC DNA]</scope>
    <source>
        <strain evidence="2">SN15 / ATCC MYA-4574 / FGSC 10173</strain>
    </source>
</reference>
<dbReference type="AlphaFoldDB" id="Q0U7T1"/>
<dbReference type="RefSeq" id="XP_001802412.1">
    <property type="nucleotide sequence ID" value="XM_001802360.1"/>
</dbReference>
<evidence type="ECO:0000313" key="2">
    <source>
        <dbReference type="Proteomes" id="UP000001055"/>
    </source>
</evidence>
<dbReference type="KEGG" id="pno:SNOG_12183"/>
<sequence>MHYCSYARTGPCQNRQLVNSTEIPELANLFILIMKFFAATQMSRLFAWPK</sequence>
<evidence type="ECO:0000313" key="1">
    <source>
        <dbReference type="EMBL" id="EAT80595.1"/>
    </source>
</evidence>
<gene>
    <name evidence="1" type="ORF">SNOG_12183</name>
</gene>
<dbReference type="GeneID" id="5979322"/>
<dbReference type="EMBL" id="CH445345">
    <property type="protein sequence ID" value="EAT80595.1"/>
    <property type="molecule type" value="Genomic_DNA"/>
</dbReference>
<organism evidence="1 2">
    <name type="scientific">Phaeosphaeria nodorum (strain SN15 / ATCC MYA-4574 / FGSC 10173)</name>
    <name type="common">Glume blotch fungus</name>
    <name type="synonym">Parastagonospora nodorum</name>
    <dbReference type="NCBI Taxonomy" id="321614"/>
    <lineage>
        <taxon>Eukaryota</taxon>
        <taxon>Fungi</taxon>
        <taxon>Dikarya</taxon>
        <taxon>Ascomycota</taxon>
        <taxon>Pezizomycotina</taxon>
        <taxon>Dothideomycetes</taxon>
        <taxon>Pleosporomycetidae</taxon>
        <taxon>Pleosporales</taxon>
        <taxon>Pleosporineae</taxon>
        <taxon>Phaeosphaeriaceae</taxon>
        <taxon>Parastagonospora</taxon>
    </lineage>
</organism>
<dbReference type="InParanoid" id="Q0U7T1"/>
<accession>Q0U7T1</accession>